<gene>
    <name evidence="3" type="ORF">FNV44_01645</name>
</gene>
<evidence type="ECO:0000256" key="1">
    <source>
        <dbReference type="SAM" id="SignalP"/>
    </source>
</evidence>
<dbReference type="EMBL" id="VKID01000001">
    <property type="protein sequence ID" value="TRX99768.1"/>
    <property type="molecule type" value="Genomic_DNA"/>
</dbReference>
<dbReference type="PANTHER" id="PTHR11575:SF24">
    <property type="entry name" value="5'-NUCLEOTIDASE"/>
    <property type="match status" value="1"/>
</dbReference>
<evidence type="ECO:0000313" key="4">
    <source>
        <dbReference type="Proteomes" id="UP000315938"/>
    </source>
</evidence>
<dbReference type="InterPro" id="IPR004843">
    <property type="entry name" value="Calcineurin-like_PHP"/>
</dbReference>
<protein>
    <recommendedName>
        <fullName evidence="2">Calcineurin-like phosphoesterase domain-containing protein</fullName>
    </recommendedName>
</protein>
<feature type="chain" id="PRO_5022226703" description="Calcineurin-like phosphoesterase domain-containing protein" evidence="1">
    <location>
        <begin position="24"/>
        <end position="348"/>
    </location>
</feature>
<dbReference type="RefSeq" id="WP_064212141.1">
    <property type="nucleotide sequence ID" value="NZ_JACAOE010000001.1"/>
</dbReference>
<name>A0A553IHU1_ACHLA</name>
<dbReference type="SUPFAM" id="SSF56300">
    <property type="entry name" value="Metallo-dependent phosphatases"/>
    <property type="match status" value="1"/>
</dbReference>
<dbReference type="AlphaFoldDB" id="A0A553IHU1"/>
<dbReference type="Gene3D" id="3.60.21.10">
    <property type="match status" value="1"/>
</dbReference>
<dbReference type="InterPro" id="IPR006179">
    <property type="entry name" value="5_nucleotidase/apyrase"/>
</dbReference>
<feature type="signal peptide" evidence="1">
    <location>
        <begin position="1"/>
        <end position="23"/>
    </location>
</feature>
<dbReference type="PROSITE" id="PS51257">
    <property type="entry name" value="PROKAR_LIPOPROTEIN"/>
    <property type="match status" value="1"/>
</dbReference>
<sequence length="348" mass="39084">MKKIMSFIVLSLVLILISCQTLGDSPGEDTIIFEVADDIEYVIGEERPIYLEYVTAKDINNITFIHFVTYDDSLVNYEVEGEYQVTFELDYEDYHKAITVDVRVVSTSTTVNLDLNIFYINDFHGAVLNNEEQIGLSRIGNLIMDEKNNNPDTTLFLAGGDILQGQLISNWYDGASTIELLNDMELDAFVAGNHEFDWGVDVLTQYFNGQNDLQANFPLLGANVYEKSSNEMVEGFEPYTIIEKSGINVAVIGTVGFGLESSIAYARIKDYKFIDPVERVMYFAHKARTEDDADIVVVINHADDDGFNNSIANLKGDYKVDAIFNGHTHRYYTRTINNVPVMQSGANG</sequence>
<accession>A0A553IHU1</accession>
<evidence type="ECO:0000313" key="3">
    <source>
        <dbReference type="EMBL" id="TRX99768.1"/>
    </source>
</evidence>
<dbReference type="Proteomes" id="UP000315938">
    <property type="component" value="Unassembled WGS sequence"/>
</dbReference>
<organism evidence="3 4">
    <name type="scientific">Acholeplasma laidlawii</name>
    <dbReference type="NCBI Taxonomy" id="2148"/>
    <lineage>
        <taxon>Bacteria</taxon>
        <taxon>Bacillati</taxon>
        <taxon>Mycoplasmatota</taxon>
        <taxon>Mollicutes</taxon>
        <taxon>Acholeplasmatales</taxon>
        <taxon>Acholeplasmataceae</taxon>
        <taxon>Acholeplasma</taxon>
    </lineage>
</organism>
<dbReference type="PANTHER" id="PTHR11575">
    <property type="entry name" value="5'-NUCLEOTIDASE-RELATED"/>
    <property type="match status" value="1"/>
</dbReference>
<dbReference type="GO" id="GO:0009166">
    <property type="term" value="P:nucleotide catabolic process"/>
    <property type="evidence" value="ECO:0007669"/>
    <property type="project" value="InterPro"/>
</dbReference>
<dbReference type="Pfam" id="PF00149">
    <property type="entry name" value="Metallophos"/>
    <property type="match status" value="1"/>
</dbReference>
<feature type="domain" description="Calcineurin-like phosphoesterase" evidence="2">
    <location>
        <begin position="117"/>
        <end position="331"/>
    </location>
</feature>
<comment type="caution">
    <text evidence="3">The sequence shown here is derived from an EMBL/GenBank/DDBJ whole genome shotgun (WGS) entry which is preliminary data.</text>
</comment>
<proteinExistence type="predicted"/>
<dbReference type="GO" id="GO:0016787">
    <property type="term" value="F:hydrolase activity"/>
    <property type="evidence" value="ECO:0007669"/>
    <property type="project" value="InterPro"/>
</dbReference>
<reference evidence="3 4" key="1">
    <citation type="submission" date="2019-07" db="EMBL/GenBank/DDBJ databases">
        <title>Genome sequence of Acholeplasma laidlawii strain with increased resistance to erythromycin.</title>
        <authorList>
            <person name="Medvedeva E.S."/>
            <person name="Baranova N.B."/>
            <person name="Siniagina M.N."/>
            <person name="Mouzykantov A."/>
            <person name="Chernova O.A."/>
            <person name="Chernov V.M."/>
        </authorList>
    </citation>
    <scope>NUCLEOTIDE SEQUENCE [LARGE SCALE GENOMIC DNA]</scope>
    <source>
        <strain evidence="3 4">PG8REry</strain>
    </source>
</reference>
<evidence type="ECO:0000259" key="2">
    <source>
        <dbReference type="Pfam" id="PF00149"/>
    </source>
</evidence>
<dbReference type="InterPro" id="IPR029052">
    <property type="entry name" value="Metallo-depent_PP-like"/>
</dbReference>
<keyword evidence="1" id="KW-0732">Signal</keyword>